<accession>A0A9W7SKH9</accession>
<reference evidence="7 8" key="1">
    <citation type="journal article" date="2018" name="IMA Fungus">
        <title>IMA Genome-F 10: Nine draft genome sequences of Claviceps purpurea s.lat., including C. arundinis, C. humidiphila, and C. cf. spartinae, pseudomolecules for the pitch canker pathogen Fusarium circinatum, draft genome of Davidsoniella eucalypti, Grosmannia galeiformis, Quambalaria eucalypti, and Teratosphaeria destructans.</title>
        <authorList>
            <person name="Wingfield B.D."/>
            <person name="Liu M."/>
            <person name="Nguyen H.D."/>
            <person name="Lane F.A."/>
            <person name="Morgan S.W."/>
            <person name="De Vos L."/>
            <person name="Wilken P.M."/>
            <person name="Duong T.A."/>
            <person name="Aylward J."/>
            <person name="Coetzee M.P."/>
            <person name="Dadej K."/>
            <person name="De Beer Z.W."/>
            <person name="Findlay W."/>
            <person name="Havenga M."/>
            <person name="Kolarik M."/>
            <person name="Menzies J.G."/>
            <person name="Naidoo K."/>
            <person name="Pochopski O."/>
            <person name="Shoukouhi P."/>
            <person name="Santana Q.C."/>
            <person name="Seifert K.A."/>
            <person name="Soal N."/>
            <person name="Steenkamp E.T."/>
            <person name="Tatham C.T."/>
            <person name="van der Nest M.A."/>
            <person name="Wingfield M.J."/>
        </authorList>
    </citation>
    <scope>NUCLEOTIDE SEQUENCE [LARGE SCALE GENOMIC DNA]</scope>
    <source>
        <strain evidence="7">CMW44962</strain>
    </source>
</reference>
<feature type="transmembrane region" description="Helical" evidence="6">
    <location>
        <begin position="53"/>
        <end position="71"/>
    </location>
</feature>
<proteinExistence type="predicted"/>
<dbReference type="Gene3D" id="1.20.1740.10">
    <property type="entry name" value="Amino acid/polyamine transporter I"/>
    <property type="match status" value="1"/>
</dbReference>
<evidence type="ECO:0000313" key="8">
    <source>
        <dbReference type="Proteomes" id="UP001138500"/>
    </source>
</evidence>
<evidence type="ECO:0000256" key="1">
    <source>
        <dbReference type="ARBA" id="ARBA00004141"/>
    </source>
</evidence>
<dbReference type="PANTHER" id="PTHR45649:SF14">
    <property type="entry name" value="GABA PERMEASE"/>
    <property type="match status" value="1"/>
</dbReference>
<protein>
    <submittedName>
        <fullName evidence="7">Amino acid permease</fullName>
    </submittedName>
</protein>
<comment type="caution">
    <text evidence="7">The sequence shown here is derived from an EMBL/GenBank/DDBJ whole genome shotgun (WGS) entry which is preliminary data.</text>
</comment>
<dbReference type="AlphaFoldDB" id="A0A9W7SKH9"/>
<reference evidence="7 8" key="2">
    <citation type="journal article" date="2021" name="Curr. Genet.">
        <title>Genetic response to nitrogen starvation in the aggressive Eucalyptus foliar pathogen Teratosphaeria destructans.</title>
        <authorList>
            <person name="Havenga M."/>
            <person name="Wingfield B.D."/>
            <person name="Wingfield M.J."/>
            <person name="Dreyer L.L."/>
            <person name="Roets F."/>
            <person name="Aylward J."/>
        </authorList>
    </citation>
    <scope>NUCLEOTIDE SEQUENCE [LARGE SCALE GENOMIC DNA]</scope>
    <source>
        <strain evidence="7">CMW44962</strain>
    </source>
</reference>
<gene>
    <name evidence="7" type="ORF">Tdes44962_MAKER05180</name>
</gene>
<evidence type="ECO:0000256" key="6">
    <source>
        <dbReference type="SAM" id="Phobius"/>
    </source>
</evidence>
<evidence type="ECO:0000313" key="7">
    <source>
        <dbReference type="EMBL" id="KAH9819780.1"/>
    </source>
</evidence>
<evidence type="ECO:0000256" key="5">
    <source>
        <dbReference type="ARBA" id="ARBA00023136"/>
    </source>
</evidence>
<dbReference type="PANTHER" id="PTHR45649">
    <property type="entry name" value="AMINO-ACID PERMEASE BAT1"/>
    <property type="match status" value="1"/>
</dbReference>
<dbReference type="OrthoDB" id="2417308at2759"/>
<feature type="transmembrane region" description="Helical" evidence="6">
    <location>
        <begin position="146"/>
        <end position="167"/>
    </location>
</feature>
<keyword evidence="4 6" id="KW-1133">Transmembrane helix</keyword>
<dbReference type="Proteomes" id="UP001138500">
    <property type="component" value="Unassembled WGS sequence"/>
</dbReference>
<keyword evidence="5 6" id="KW-0472">Membrane</keyword>
<feature type="transmembrane region" description="Helical" evidence="6">
    <location>
        <begin position="102"/>
        <end position="126"/>
    </location>
</feature>
<comment type="subcellular location">
    <subcellularLocation>
        <location evidence="1">Membrane</location>
        <topology evidence="1">Multi-pass membrane protein</topology>
    </subcellularLocation>
</comment>
<keyword evidence="3 6" id="KW-0812">Transmembrane</keyword>
<feature type="transmembrane region" description="Helical" evidence="6">
    <location>
        <begin position="174"/>
        <end position="198"/>
    </location>
</feature>
<evidence type="ECO:0000256" key="4">
    <source>
        <dbReference type="ARBA" id="ARBA00022989"/>
    </source>
</evidence>
<dbReference type="EMBL" id="RIBY02002312">
    <property type="protein sequence ID" value="KAH9819780.1"/>
    <property type="molecule type" value="Genomic_DNA"/>
</dbReference>
<dbReference type="GO" id="GO:0022857">
    <property type="term" value="F:transmembrane transporter activity"/>
    <property type="evidence" value="ECO:0007669"/>
    <property type="project" value="InterPro"/>
</dbReference>
<name>A0A9W7SKH9_9PEZI</name>
<sequence length="244" mass="25385">MAHQKQLCVQPDAITSSRTTDGGVTHTSDQDDRAMAELGKNATAMANGGPVTLIYGFVYAWLGAATTALSFREMASMYPTAVNTTDARCSPRPLTASPSPGLCCWIASLGWLANTAAGACFAATLIQGVLVEDDPDYGYERWHGTLSMGAVLPVVFVANSIGTRLLAPAEGVVLVLHLAALLTLLIKGAAIHCGLWRLPATLGLAINAFGAIFLVPSVVSSFFPPALPVTAVSRNWSIAVSGAL</sequence>
<dbReference type="GO" id="GO:0016020">
    <property type="term" value="C:membrane"/>
    <property type="evidence" value="ECO:0007669"/>
    <property type="project" value="UniProtKB-SubCell"/>
</dbReference>
<evidence type="ECO:0000256" key="2">
    <source>
        <dbReference type="ARBA" id="ARBA00022448"/>
    </source>
</evidence>
<evidence type="ECO:0000256" key="3">
    <source>
        <dbReference type="ARBA" id="ARBA00022692"/>
    </source>
</evidence>
<dbReference type="Pfam" id="PF13520">
    <property type="entry name" value="AA_permease_2"/>
    <property type="match status" value="1"/>
</dbReference>
<feature type="transmembrane region" description="Helical" evidence="6">
    <location>
        <begin position="204"/>
        <end position="227"/>
    </location>
</feature>
<keyword evidence="2" id="KW-0813">Transport</keyword>
<keyword evidence="8" id="KW-1185">Reference proteome</keyword>
<dbReference type="InterPro" id="IPR002293">
    <property type="entry name" value="AA/rel_permease1"/>
</dbReference>
<organism evidence="7 8">
    <name type="scientific">Teratosphaeria destructans</name>
    <dbReference type="NCBI Taxonomy" id="418781"/>
    <lineage>
        <taxon>Eukaryota</taxon>
        <taxon>Fungi</taxon>
        <taxon>Dikarya</taxon>
        <taxon>Ascomycota</taxon>
        <taxon>Pezizomycotina</taxon>
        <taxon>Dothideomycetes</taxon>
        <taxon>Dothideomycetidae</taxon>
        <taxon>Mycosphaerellales</taxon>
        <taxon>Teratosphaeriaceae</taxon>
        <taxon>Teratosphaeria</taxon>
    </lineage>
</organism>